<name>A0A1G2SKR5_9BACT</name>
<evidence type="ECO:0000256" key="2">
    <source>
        <dbReference type="ARBA" id="ARBA00022729"/>
    </source>
</evidence>
<keyword evidence="2" id="KW-0732">Signal</keyword>
<dbReference type="InterPro" id="IPR051398">
    <property type="entry name" value="Polysacch_Deacetylase"/>
</dbReference>
<dbReference type="Gene3D" id="3.20.20.370">
    <property type="entry name" value="Glycoside hydrolase/deacetylase"/>
    <property type="match status" value="1"/>
</dbReference>
<dbReference type="SUPFAM" id="SSF88713">
    <property type="entry name" value="Glycoside hydrolase/deacetylase"/>
    <property type="match status" value="1"/>
</dbReference>
<dbReference type="AlphaFoldDB" id="A0A1G2SKR5"/>
<reference evidence="4 5" key="1">
    <citation type="journal article" date="2016" name="Nat. Commun.">
        <title>Thousands of microbial genomes shed light on interconnected biogeochemical processes in an aquifer system.</title>
        <authorList>
            <person name="Anantharaman K."/>
            <person name="Brown C.T."/>
            <person name="Hug L.A."/>
            <person name="Sharon I."/>
            <person name="Castelle C.J."/>
            <person name="Probst A.J."/>
            <person name="Thomas B.C."/>
            <person name="Singh A."/>
            <person name="Wilkins M.J."/>
            <person name="Karaoz U."/>
            <person name="Brodie E.L."/>
            <person name="Williams K.H."/>
            <person name="Hubbard S.S."/>
            <person name="Banfield J.F."/>
        </authorList>
    </citation>
    <scope>NUCLEOTIDE SEQUENCE [LARGE SCALE GENOMIC DNA]</scope>
</reference>
<dbReference type="GO" id="GO:0016810">
    <property type="term" value="F:hydrolase activity, acting on carbon-nitrogen (but not peptide) bonds"/>
    <property type="evidence" value="ECO:0007669"/>
    <property type="project" value="InterPro"/>
</dbReference>
<dbReference type="Pfam" id="PF01522">
    <property type="entry name" value="Polysacc_deac_1"/>
    <property type="match status" value="1"/>
</dbReference>
<comment type="caution">
    <text evidence="4">The sequence shown here is derived from an EMBL/GenBank/DDBJ whole genome shotgun (WGS) entry which is preliminary data.</text>
</comment>
<dbReference type="InterPro" id="IPR002509">
    <property type="entry name" value="NODB_dom"/>
</dbReference>
<dbReference type="EMBL" id="MHUZ01000020">
    <property type="protein sequence ID" value="OHA85675.1"/>
    <property type="molecule type" value="Genomic_DNA"/>
</dbReference>
<dbReference type="GO" id="GO:0005576">
    <property type="term" value="C:extracellular region"/>
    <property type="evidence" value="ECO:0007669"/>
    <property type="project" value="UniProtKB-SubCell"/>
</dbReference>
<evidence type="ECO:0000313" key="4">
    <source>
        <dbReference type="EMBL" id="OHA85675.1"/>
    </source>
</evidence>
<dbReference type="PANTHER" id="PTHR34216">
    <property type="match status" value="1"/>
</dbReference>
<dbReference type="InterPro" id="IPR011330">
    <property type="entry name" value="Glyco_hydro/deAcase_b/a-brl"/>
</dbReference>
<dbReference type="CDD" id="cd10918">
    <property type="entry name" value="CE4_NodB_like_5s_6s"/>
    <property type="match status" value="1"/>
</dbReference>
<dbReference type="GO" id="GO:0005975">
    <property type="term" value="P:carbohydrate metabolic process"/>
    <property type="evidence" value="ECO:0007669"/>
    <property type="project" value="InterPro"/>
</dbReference>
<proteinExistence type="predicted"/>
<dbReference type="STRING" id="1802730.A2591_02475"/>
<dbReference type="Proteomes" id="UP000178168">
    <property type="component" value="Unassembled WGS sequence"/>
</dbReference>
<organism evidence="4 5">
    <name type="scientific">Candidatus Yonathbacteria bacterium RIFOXYD1_FULL_52_36</name>
    <dbReference type="NCBI Taxonomy" id="1802730"/>
    <lineage>
        <taxon>Bacteria</taxon>
        <taxon>Candidatus Yonathiibacteriota</taxon>
    </lineage>
</organism>
<comment type="subcellular location">
    <subcellularLocation>
        <location evidence="1">Secreted</location>
    </subcellularLocation>
</comment>
<gene>
    <name evidence="4" type="ORF">A2591_02475</name>
</gene>
<dbReference type="PROSITE" id="PS51677">
    <property type="entry name" value="NODB"/>
    <property type="match status" value="1"/>
</dbReference>
<protein>
    <recommendedName>
        <fullName evidence="3">NodB homology domain-containing protein</fullName>
    </recommendedName>
</protein>
<dbReference type="PANTHER" id="PTHR34216:SF3">
    <property type="entry name" value="POLY-BETA-1,6-N-ACETYL-D-GLUCOSAMINE N-DEACETYLASE"/>
    <property type="match status" value="1"/>
</dbReference>
<evidence type="ECO:0000313" key="5">
    <source>
        <dbReference type="Proteomes" id="UP000178168"/>
    </source>
</evidence>
<sequence>MTLLRTYIKTMTTALFAGLGAALRVVGLRSPRVMILMYHSVEDSSWKYGVSPQEFARQMDHLARGGFMVVPLERIVDHARGRATLPDKSIAITFDDGYADLVPVVLPIITRHAFPITVFLTTNMNTHETLGDLPRVTWGDVKTLSVSGLVQIEAHGHDHRNVKTIRNDEQKLTDEIIRCKREIEQHTGSVVRYFAYPAGHRDQKVAAFLAQNGFDGACGITEGLIASGDNPFALKRIQIDRTMSFSLFTMRIAGGIDLYRRSVDFLRTRP</sequence>
<accession>A0A1G2SKR5</accession>
<evidence type="ECO:0000259" key="3">
    <source>
        <dbReference type="PROSITE" id="PS51677"/>
    </source>
</evidence>
<feature type="domain" description="NodB homology" evidence="3">
    <location>
        <begin position="88"/>
        <end position="270"/>
    </location>
</feature>
<evidence type="ECO:0000256" key="1">
    <source>
        <dbReference type="ARBA" id="ARBA00004613"/>
    </source>
</evidence>